<dbReference type="Proteomes" id="UP001168098">
    <property type="component" value="Unassembled WGS sequence"/>
</dbReference>
<dbReference type="AlphaFoldDB" id="A0AA39AHD5"/>
<gene>
    <name evidence="3" type="ORF">PVL29_002626</name>
</gene>
<name>A0AA39AHD5_VITRO</name>
<dbReference type="GO" id="GO:0016740">
    <property type="term" value="F:transferase activity"/>
    <property type="evidence" value="ECO:0007669"/>
    <property type="project" value="UniProtKB-KW"/>
</dbReference>
<protein>
    <recommendedName>
        <fullName evidence="5">Benzyl alcohol O-benzoyltransferase</fullName>
    </recommendedName>
</protein>
<evidence type="ECO:0000256" key="2">
    <source>
        <dbReference type="ARBA" id="ARBA00022679"/>
    </source>
</evidence>
<reference evidence="3 4" key="1">
    <citation type="journal article" date="2023" name="BMC Biotechnol.">
        <title>Vitis rotundifolia cv Carlos genome sequencing.</title>
        <authorList>
            <person name="Huff M."/>
            <person name="Hulse-Kemp A."/>
            <person name="Scheffler B."/>
            <person name="Youngblood R."/>
            <person name="Simpson S."/>
            <person name="Babiker E."/>
            <person name="Staton M."/>
        </authorList>
    </citation>
    <scope>NUCLEOTIDE SEQUENCE [LARGE SCALE GENOMIC DNA]</scope>
    <source>
        <tissue evidence="3">Leaf</tissue>
    </source>
</reference>
<evidence type="ECO:0000313" key="3">
    <source>
        <dbReference type="EMBL" id="KAJ9707670.1"/>
    </source>
</evidence>
<evidence type="ECO:0000313" key="4">
    <source>
        <dbReference type="Proteomes" id="UP001168098"/>
    </source>
</evidence>
<sequence>MAMVSPLSFSVTRSDPRLVVPAKPTRRELKQLSDIDDQGGLRFQAFMLFFYRNSPLMDGKDPVKVIREALAKALVYYYPFAGRLVEGSNRKLLVDCTGEGVLFIEADADTTLEHLGDAIQPLCPCFEELLYDVPGSGEILGCPLLLIQVTRLRCGGFVLALRLNHTMSDSPGLVQFLNAVSEMARGADVPSVLPVWERELLNARNPPRITCMHHEYEEVHDTKGTLGVMDDHNTVHRSFFFGPKEIRALRKQIPQTLGPCSTFEALTACVWRCRTVAFGVDPDETVRVSCLMNVRGKRGLQLPSGYYGNAFAYPAAVTKAGELCKNPLGYAVKLLKKAKAELSEEYIRSVADFMVIKGRPSYTRTGNFIISDNTRVGFQEIDFGWGKPLYGGLAKAMSIISFCLRFRNSKGEEGVVVPICLPLPVMERFGQEVKRMIAEEVASKL</sequence>
<comment type="caution">
    <text evidence="3">The sequence shown here is derived from an EMBL/GenBank/DDBJ whole genome shotgun (WGS) entry which is preliminary data.</text>
</comment>
<proteinExistence type="inferred from homology"/>
<dbReference type="Gene3D" id="3.30.559.10">
    <property type="entry name" value="Chloramphenicol acetyltransferase-like domain"/>
    <property type="match status" value="2"/>
</dbReference>
<dbReference type="Pfam" id="PF02458">
    <property type="entry name" value="Transferase"/>
    <property type="match status" value="1"/>
</dbReference>
<dbReference type="PANTHER" id="PTHR31147">
    <property type="entry name" value="ACYL TRANSFERASE 4"/>
    <property type="match status" value="1"/>
</dbReference>
<dbReference type="InterPro" id="IPR050898">
    <property type="entry name" value="Plant_acyltransferase"/>
</dbReference>
<evidence type="ECO:0000256" key="1">
    <source>
        <dbReference type="ARBA" id="ARBA00009861"/>
    </source>
</evidence>
<keyword evidence="2" id="KW-0808">Transferase</keyword>
<accession>A0AA39AHD5</accession>
<evidence type="ECO:0008006" key="5">
    <source>
        <dbReference type="Google" id="ProtNLM"/>
    </source>
</evidence>
<comment type="similarity">
    <text evidence="1">Belongs to the plant acyltransferase family.</text>
</comment>
<organism evidence="3 4">
    <name type="scientific">Vitis rotundifolia</name>
    <name type="common">Muscadine grape</name>
    <dbReference type="NCBI Taxonomy" id="103349"/>
    <lineage>
        <taxon>Eukaryota</taxon>
        <taxon>Viridiplantae</taxon>
        <taxon>Streptophyta</taxon>
        <taxon>Embryophyta</taxon>
        <taxon>Tracheophyta</taxon>
        <taxon>Spermatophyta</taxon>
        <taxon>Magnoliopsida</taxon>
        <taxon>eudicotyledons</taxon>
        <taxon>Gunneridae</taxon>
        <taxon>Pentapetalae</taxon>
        <taxon>rosids</taxon>
        <taxon>Vitales</taxon>
        <taxon>Vitaceae</taxon>
        <taxon>Viteae</taxon>
        <taxon>Vitis</taxon>
    </lineage>
</organism>
<dbReference type="PANTHER" id="PTHR31147:SF66">
    <property type="entry name" value="OS05G0315700 PROTEIN"/>
    <property type="match status" value="1"/>
</dbReference>
<dbReference type="InterPro" id="IPR023213">
    <property type="entry name" value="CAT-like_dom_sf"/>
</dbReference>
<dbReference type="EMBL" id="JARBHA010000002">
    <property type="protein sequence ID" value="KAJ9707670.1"/>
    <property type="molecule type" value="Genomic_DNA"/>
</dbReference>
<keyword evidence="4" id="KW-1185">Reference proteome</keyword>